<proteinExistence type="predicted"/>
<evidence type="ECO:0000313" key="2">
    <source>
        <dbReference type="Proteomes" id="UP001470230"/>
    </source>
</evidence>
<keyword evidence="2" id="KW-1185">Reference proteome</keyword>
<protein>
    <submittedName>
        <fullName evidence="1">Uncharacterized protein</fullName>
    </submittedName>
</protein>
<organism evidence="1 2">
    <name type="scientific">Tritrichomonas musculus</name>
    <dbReference type="NCBI Taxonomy" id="1915356"/>
    <lineage>
        <taxon>Eukaryota</taxon>
        <taxon>Metamonada</taxon>
        <taxon>Parabasalia</taxon>
        <taxon>Tritrichomonadida</taxon>
        <taxon>Tritrichomonadidae</taxon>
        <taxon>Tritrichomonas</taxon>
    </lineage>
</organism>
<sequence>MRLVFLNQDQSIYVVSIVNTPNWIRSTNLWEKWGKNFVQKFQSNVFKFVSFQQNVNFSNRLLITDVPIKNYRGFFYLFNAAVDDFLHNTNFQWLYRTTEDCLVDIDLFNKYMEKLASKYSPLVPVLKGHAVLYSSKLFFVHGGSGWIMSRRAAQIYYDHLQQLQIQYNSNPTSGDDVLFGWFASSFLNLSFQDIDDPYFLGSPYKDFEVNIVRNQKWEKLPNCTRSKIDLMRPIKEIIFWHSGRRDNYPMNIGIKAKDVYPPNVYYDQFSPIRRLCMNRPI</sequence>
<gene>
    <name evidence="1" type="ORF">M9Y10_028849</name>
</gene>
<dbReference type="Proteomes" id="UP001470230">
    <property type="component" value="Unassembled WGS sequence"/>
</dbReference>
<dbReference type="EMBL" id="JAPFFF010000004">
    <property type="protein sequence ID" value="KAK8891630.1"/>
    <property type="molecule type" value="Genomic_DNA"/>
</dbReference>
<name>A0ABR2KKH5_9EUKA</name>
<reference evidence="1 2" key="1">
    <citation type="submission" date="2024-04" db="EMBL/GenBank/DDBJ databases">
        <title>Tritrichomonas musculus Genome.</title>
        <authorList>
            <person name="Alves-Ferreira E."/>
            <person name="Grigg M."/>
            <person name="Lorenzi H."/>
            <person name="Galac M."/>
        </authorList>
    </citation>
    <scope>NUCLEOTIDE SEQUENCE [LARGE SCALE GENOMIC DNA]</scope>
    <source>
        <strain evidence="1 2">EAF2021</strain>
    </source>
</reference>
<dbReference type="Gene3D" id="3.90.550.50">
    <property type="match status" value="1"/>
</dbReference>
<accession>A0ABR2KKH5</accession>
<comment type="caution">
    <text evidence="1">The sequence shown here is derived from an EMBL/GenBank/DDBJ whole genome shotgun (WGS) entry which is preliminary data.</text>
</comment>
<evidence type="ECO:0000313" key="1">
    <source>
        <dbReference type="EMBL" id="KAK8891630.1"/>
    </source>
</evidence>